<accession>A0A841JQK5</accession>
<reference evidence="3 4" key="1">
    <citation type="submission" date="2020-08" db="EMBL/GenBank/DDBJ databases">
        <title>Genomic Encyclopedia of Type Strains, Phase IV (KMG-IV): sequencing the most valuable type-strain genomes for metagenomic binning, comparative biology and taxonomic classification.</title>
        <authorList>
            <person name="Goeker M."/>
        </authorList>
    </citation>
    <scope>NUCLEOTIDE SEQUENCE [LARGE SCALE GENOMIC DNA]</scope>
    <source>
        <strain evidence="3 4">DSM 103733</strain>
    </source>
</reference>
<dbReference type="EMBL" id="JACHEK010000003">
    <property type="protein sequence ID" value="MBB6143672.1"/>
    <property type="molecule type" value="Genomic_DNA"/>
</dbReference>
<dbReference type="EC" id="2.3.1.-" evidence="3"/>
<dbReference type="InterPro" id="IPR051159">
    <property type="entry name" value="Hexapeptide_acetyltransf"/>
</dbReference>
<dbReference type="SUPFAM" id="SSF51161">
    <property type="entry name" value="Trimeric LpxA-like enzymes"/>
    <property type="match status" value="1"/>
</dbReference>
<protein>
    <submittedName>
        <fullName evidence="3">Putative colanic acid biosynthesis acetyltransferase WcaF</fullName>
        <ecNumber evidence="3">2.3.1.-</ecNumber>
    </submittedName>
</protein>
<sequence length="198" mass="21868">MNSPIQLRNYDNSWYLSGRSKAWRIAWIFAGLPFFRCSLLPFSSLRVGLLRLFGARIGARVVIHSEVTVKYPWHLTIGDDCWIGERAWIDNLTAVCLGNNVCISQGVYLCTGNHDWSDPAFGLKIAPIFLHDGAWAAAMCRLLPGAILHEGAIAAAGSVIAGEVPAWEIFSGNPAAFVRRRHVHDVTHADREARMVAS</sequence>
<dbReference type="GO" id="GO:0005829">
    <property type="term" value="C:cytosol"/>
    <property type="evidence" value="ECO:0007669"/>
    <property type="project" value="TreeGrafter"/>
</dbReference>
<dbReference type="PANTHER" id="PTHR23416">
    <property type="entry name" value="SIALIC ACID SYNTHASE-RELATED"/>
    <property type="match status" value="1"/>
</dbReference>
<dbReference type="CDD" id="cd05825">
    <property type="entry name" value="LbH_wcaF_like"/>
    <property type="match status" value="1"/>
</dbReference>
<keyword evidence="2 3" id="KW-0808">Transferase</keyword>
<comment type="caution">
    <text evidence="3">The sequence shown here is derived from an EMBL/GenBank/DDBJ whole genome shotgun (WGS) entry which is preliminary data.</text>
</comment>
<evidence type="ECO:0000313" key="4">
    <source>
        <dbReference type="Proteomes" id="UP000538666"/>
    </source>
</evidence>
<dbReference type="RefSeq" id="WP_082125340.1">
    <property type="nucleotide sequence ID" value="NZ_JACHEK010000003.1"/>
</dbReference>
<dbReference type="Gene3D" id="2.160.10.10">
    <property type="entry name" value="Hexapeptide repeat proteins"/>
    <property type="match status" value="1"/>
</dbReference>
<dbReference type="InterPro" id="IPR011004">
    <property type="entry name" value="Trimer_LpxA-like_sf"/>
</dbReference>
<dbReference type="GO" id="GO:0008374">
    <property type="term" value="F:O-acyltransferase activity"/>
    <property type="evidence" value="ECO:0007669"/>
    <property type="project" value="TreeGrafter"/>
</dbReference>
<dbReference type="NCBIfam" id="NF007797">
    <property type="entry name" value="PRK10502.1"/>
    <property type="match status" value="1"/>
</dbReference>
<evidence type="ECO:0000256" key="1">
    <source>
        <dbReference type="ARBA" id="ARBA00007274"/>
    </source>
</evidence>
<gene>
    <name evidence="3" type="ORF">HNQ77_001621</name>
</gene>
<dbReference type="PANTHER" id="PTHR23416:SF23">
    <property type="entry name" value="ACETYLTRANSFERASE C18B11.09C-RELATED"/>
    <property type="match status" value="1"/>
</dbReference>
<dbReference type="OrthoDB" id="9801697at2"/>
<keyword evidence="3" id="KW-0012">Acyltransferase</keyword>
<evidence type="ECO:0000256" key="2">
    <source>
        <dbReference type="ARBA" id="ARBA00022679"/>
    </source>
</evidence>
<dbReference type="AlphaFoldDB" id="A0A841JQK5"/>
<organism evidence="3 4">
    <name type="scientific">Silvibacterium bohemicum</name>
    <dbReference type="NCBI Taxonomy" id="1577686"/>
    <lineage>
        <taxon>Bacteria</taxon>
        <taxon>Pseudomonadati</taxon>
        <taxon>Acidobacteriota</taxon>
        <taxon>Terriglobia</taxon>
        <taxon>Terriglobales</taxon>
        <taxon>Acidobacteriaceae</taxon>
        <taxon>Silvibacterium</taxon>
    </lineage>
</organism>
<keyword evidence="4" id="KW-1185">Reference proteome</keyword>
<proteinExistence type="inferred from homology"/>
<comment type="similarity">
    <text evidence="1">Belongs to the transferase hexapeptide repeat family.</text>
</comment>
<dbReference type="Proteomes" id="UP000538666">
    <property type="component" value="Unassembled WGS sequence"/>
</dbReference>
<name>A0A841JQK5_9BACT</name>
<evidence type="ECO:0000313" key="3">
    <source>
        <dbReference type="EMBL" id="MBB6143672.1"/>
    </source>
</evidence>